<accession>A0A1G8XTR2</accession>
<dbReference type="EMBL" id="FNFB01000004">
    <property type="protein sequence ID" value="SDJ93903.1"/>
    <property type="molecule type" value="Genomic_DNA"/>
</dbReference>
<proteinExistence type="predicted"/>
<dbReference type="SUPFAM" id="SSF47240">
    <property type="entry name" value="Ferritin-like"/>
    <property type="match status" value="2"/>
</dbReference>
<name>A0A1G8XTR2_9ACTN</name>
<dbReference type="STRING" id="683260.SAMN05421874_104134"/>
<dbReference type="InterPro" id="IPR009078">
    <property type="entry name" value="Ferritin-like_SF"/>
</dbReference>
<organism evidence="1 2">
    <name type="scientific">Nonomuraea maritima</name>
    <dbReference type="NCBI Taxonomy" id="683260"/>
    <lineage>
        <taxon>Bacteria</taxon>
        <taxon>Bacillati</taxon>
        <taxon>Actinomycetota</taxon>
        <taxon>Actinomycetes</taxon>
        <taxon>Streptosporangiales</taxon>
        <taxon>Streptosporangiaceae</taxon>
        <taxon>Nonomuraea</taxon>
    </lineage>
</organism>
<dbReference type="Proteomes" id="UP000198683">
    <property type="component" value="Unassembled WGS sequence"/>
</dbReference>
<evidence type="ECO:0000313" key="2">
    <source>
        <dbReference type="Proteomes" id="UP000198683"/>
    </source>
</evidence>
<reference evidence="1 2" key="1">
    <citation type="submission" date="2016-10" db="EMBL/GenBank/DDBJ databases">
        <authorList>
            <person name="de Groot N.N."/>
        </authorList>
    </citation>
    <scope>NUCLEOTIDE SEQUENCE [LARGE SCALE GENOMIC DNA]</scope>
    <source>
        <strain evidence="1 2">CGMCC 4.5681</strain>
    </source>
</reference>
<evidence type="ECO:0000313" key="1">
    <source>
        <dbReference type="EMBL" id="SDJ93903.1"/>
    </source>
</evidence>
<keyword evidence="2" id="KW-1185">Reference proteome</keyword>
<sequence length="391" mass="45553">MAFDPLNERGVPLDEQLRDWRELSVTPIDPGGCDPYTRCRIIAVNAIETEAIFFSHQLARHCPDKRIRQQLAQVRYVEAQQQKAVNWLLPGSQSTLETTLAHEQAAVDLTAWVARMEPDPYLRQAYQFGVLEHVDHLYRYANLYETIEHRAAEKVIGRLTEVVPGRPTYLQHRDPTDTVREPYRRGVTEPLSRLHALTVMAVEQQTMNFHLNVGPTFIEPLARQLYQEIGLIEEQHVNHYESLVDPGENWWEQLLNHEYNECYLYHSFMETESDTQVRHLWELHLDMELEHLRVAAELFRRFDGRDPDQVLAPELPPPLTFESNADYVRDLLITQQDVTTRGTGYAREAHERFEAMQHAVMDGERPPSERVIDENRAISGAEYRLEQQLSP</sequence>
<dbReference type="RefSeq" id="WP_090761812.1">
    <property type="nucleotide sequence ID" value="NZ_FNFB01000004.1"/>
</dbReference>
<dbReference type="AlphaFoldDB" id="A0A1G8XTR2"/>
<gene>
    <name evidence="1" type="ORF">SAMN05421874_104134</name>
</gene>
<dbReference type="OrthoDB" id="1836949at2"/>
<protein>
    <recommendedName>
        <fullName evidence="3">Ferritin-like domain-containing protein</fullName>
    </recommendedName>
</protein>
<evidence type="ECO:0008006" key="3">
    <source>
        <dbReference type="Google" id="ProtNLM"/>
    </source>
</evidence>